<evidence type="ECO:0000313" key="3">
    <source>
        <dbReference type="Proteomes" id="UP000095576"/>
    </source>
</evidence>
<feature type="transmembrane region" description="Helical" evidence="1">
    <location>
        <begin position="57"/>
        <end position="76"/>
    </location>
</feature>
<accession>A0A174PC17</accession>
<reference evidence="2 3" key="1">
    <citation type="submission" date="2015-09" db="EMBL/GenBank/DDBJ databases">
        <authorList>
            <consortium name="Pathogen Informatics"/>
        </authorList>
    </citation>
    <scope>NUCLEOTIDE SEQUENCE [LARGE SCALE GENOMIC DNA]</scope>
    <source>
        <strain evidence="2 3">2789STDY5834899</strain>
    </source>
</reference>
<keyword evidence="1" id="KW-1133">Transmembrane helix</keyword>
<gene>
    <name evidence="2" type="ORF">ERS852511_02534</name>
</gene>
<keyword evidence="1" id="KW-0472">Membrane</keyword>
<evidence type="ECO:0000256" key="1">
    <source>
        <dbReference type="SAM" id="Phobius"/>
    </source>
</evidence>
<dbReference type="Proteomes" id="UP000095576">
    <property type="component" value="Unassembled WGS sequence"/>
</dbReference>
<dbReference type="EMBL" id="CZAP01000008">
    <property type="protein sequence ID" value="CUP57376.1"/>
    <property type="molecule type" value="Genomic_DNA"/>
</dbReference>
<proteinExistence type="predicted"/>
<feature type="transmembrane region" description="Helical" evidence="1">
    <location>
        <begin position="32"/>
        <end position="51"/>
    </location>
</feature>
<dbReference type="AlphaFoldDB" id="A0A174PC17"/>
<sequence length="92" mass="10308">MRHTFGVMTVVAQLFTCNEMLLCALFRSEYNIMLIVGNMVLLVANVMFSLIGQLRKVPYILGGIGMITYMACVVITDNSILKNFATLYMVMS</sequence>
<protein>
    <submittedName>
        <fullName evidence="2">Uncharacterized protein</fullName>
    </submittedName>
</protein>
<name>A0A174PC17_BACT4</name>
<organism evidence="2 3">
    <name type="scientific">Bacteroides thetaiotaomicron</name>
    <dbReference type="NCBI Taxonomy" id="818"/>
    <lineage>
        <taxon>Bacteria</taxon>
        <taxon>Pseudomonadati</taxon>
        <taxon>Bacteroidota</taxon>
        <taxon>Bacteroidia</taxon>
        <taxon>Bacteroidales</taxon>
        <taxon>Bacteroidaceae</taxon>
        <taxon>Bacteroides</taxon>
    </lineage>
</organism>
<evidence type="ECO:0000313" key="2">
    <source>
        <dbReference type="EMBL" id="CUP57376.1"/>
    </source>
</evidence>
<keyword evidence="1" id="KW-0812">Transmembrane</keyword>